<dbReference type="Proteomes" id="UP000245771">
    <property type="component" value="Unassembled WGS sequence"/>
</dbReference>
<keyword evidence="3" id="KW-1185">Reference proteome</keyword>
<dbReference type="GeneID" id="37020449"/>
<dbReference type="InterPro" id="IPR005024">
    <property type="entry name" value="Snf7_fam"/>
</dbReference>
<dbReference type="GO" id="GO:0007034">
    <property type="term" value="P:vacuolar transport"/>
    <property type="evidence" value="ECO:0007669"/>
    <property type="project" value="InterPro"/>
</dbReference>
<name>A0A316VC85_9BASI</name>
<dbReference type="FunCoup" id="A0A316VC85">
    <property type="interactions" value="375"/>
</dbReference>
<gene>
    <name evidence="2" type="ORF">FA14DRAFT_160422</name>
</gene>
<feature type="region of interest" description="Disordered" evidence="1">
    <location>
        <begin position="151"/>
        <end position="194"/>
    </location>
</feature>
<organism evidence="2 3">
    <name type="scientific">Meira miltonrushii</name>
    <dbReference type="NCBI Taxonomy" id="1280837"/>
    <lineage>
        <taxon>Eukaryota</taxon>
        <taxon>Fungi</taxon>
        <taxon>Dikarya</taxon>
        <taxon>Basidiomycota</taxon>
        <taxon>Ustilaginomycotina</taxon>
        <taxon>Exobasidiomycetes</taxon>
        <taxon>Exobasidiales</taxon>
        <taxon>Brachybasidiaceae</taxon>
        <taxon>Meira</taxon>
    </lineage>
</organism>
<feature type="compositionally biased region" description="Gly residues" evidence="1">
    <location>
        <begin position="151"/>
        <end position="178"/>
    </location>
</feature>
<evidence type="ECO:0000256" key="1">
    <source>
        <dbReference type="SAM" id="MobiDB-lite"/>
    </source>
</evidence>
<dbReference type="RefSeq" id="XP_025355448.1">
    <property type="nucleotide sequence ID" value="XM_025498668.1"/>
</dbReference>
<sequence length="194" mass="20303">MAACKIQAKDLVRTRRHIQKFYQMRTQLQAVSLRIQTLRSNQQMAEAMKGATRAMGMMNRTMNLPAVSKIMREFERESASMDMKEEMMGDAIDEAMDDEADGIGEEEEGDAILKEVLDEIGVGLNQQLGETPTTNPGAGVAAPAERVAIGEGIGGDASGGGAGAGAGNGGGGGSGGGLSDEAALQARLDSLRKD</sequence>
<accession>A0A316VC85</accession>
<reference evidence="2 3" key="1">
    <citation type="journal article" date="2018" name="Mol. Biol. Evol.">
        <title>Broad Genomic Sampling Reveals a Smut Pathogenic Ancestry of the Fungal Clade Ustilaginomycotina.</title>
        <authorList>
            <person name="Kijpornyongpan T."/>
            <person name="Mondo S.J."/>
            <person name="Barry K."/>
            <person name="Sandor L."/>
            <person name="Lee J."/>
            <person name="Lipzen A."/>
            <person name="Pangilinan J."/>
            <person name="LaButti K."/>
            <person name="Hainaut M."/>
            <person name="Henrissat B."/>
            <person name="Grigoriev I.V."/>
            <person name="Spatafora J.W."/>
            <person name="Aime M.C."/>
        </authorList>
    </citation>
    <scope>NUCLEOTIDE SEQUENCE [LARGE SCALE GENOMIC DNA]</scope>
    <source>
        <strain evidence="2 3">MCA 3882</strain>
    </source>
</reference>
<dbReference type="EMBL" id="KZ819603">
    <property type="protein sequence ID" value="PWN35146.1"/>
    <property type="molecule type" value="Genomic_DNA"/>
</dbReference>
<dbReference type="InParanoid" id="A0A316VC85"/>
<protein>
    <submittedName>
        <fullName evidence="2">Snf7-domain-containing protein</fullName>
    </submittedName>
</protein>
<dbReference type="Gene3D" id="6.10.140.1230">
    <property type="match status" value="1"/>
</dbReference>
<evidence type="ECO:0000313" key="3">
    <source>
        <dbReference type="Proteomes" id="UP000245771"/>
    </source>
</evidence>
<dbReference type="STRING" id="1280837.A0A316VC85"/>
<proteinExistence type="predicted"/>
<evidence type="ECO:0000313" key="2">
    <source>
        <dbReference type="EMBL" id="PWN35146.1"/>
    </source>
</evidence>
<dbReference type="AlphaFoldDB" id="A0A316VC85"/>
<dbReference type="Pfam" id="PF03357">
    <property type="entry name" value="Snf7"/>
    <property type="match status" value="1"/>
</dbReference>
<dbReference type="OrthoDB" id="10252926at2759"/>
<dbReference type="PANTHER" id="PTHR10476">
    <property type="entry name" value="CHARGED MULTIVESICULAR BODY PROTEIN"/>
    <property type="match status" value="1"/>
</dbReference>